<organism evidence="2 3">
    <name type="scientific">Algibacter miyuki</name>
    <dbReference type="NCBI Taxonomy" id="1306933"/>
    <lineage>
        <taxon>Bacteria</taxon>
        <taxon>Pseudomonadati</taxon>
        <taxon>Bacteroidota</taxon>
        <taxon>Flavobacteriia</taxon>
        <taxon>Flavobacteriales</taxon>
        <taxon>Flavobacteriaceae</taxon>
        <taxon>Algibacter</taxon>
    </lineage>
</organism>
<keyword evidence="1" id="KW-1133">Transmembrane helix</keyword>
<comment type="caution">
    <text evidence="2">The sequence shown here is derived from an EMBL/GenBank/DDBJ whole genome shotgun (WGS) entry which is preliminary data.</text>
</comment>
<gene>
    <name evidence="2" type="ORF">ACFFU1_16955</name>
</gene>
<accession>A0ABV5H406</accession>
<sequence length="137" mass="15887">MTLYKSDKVRFIVGLLLIIVIYTWYYIYFAENKNTVNIPSKVKHIITFATTVAVYFVGTFHLGKLKDTWMSSLWHFVHVSGLFIIGVMGLYDWFIHDISLNARHFAGGIQEMLISPVLYFAMGLLNKTFNKQEQPKT</sequence>
<feature type="transmembrane region" description="Helical" evidence="1">
    <location>
        <begin position="105"/>
        <end position="125"/>
    </location>
</feature>
<protein>
    <submittedName>
        <fullName evidence="2">Uncharacterized protein</fullName>
    </submittedName>
</protein>
<feature type="transmembrane region" description="Helical" evidence="1">
    <location>
        <begin position="42"/>
        <end position="61"/>
    </location>
</feature>
<evidence type="ECO:0000256" key="1">
    <source>
        <dbReference type="SAM" id="Phobius"/>
    </source>
</evidence>
<dbReference type="EMBL" id="JBHMFA010000018">
    <property type="protein sequence ID" value="MFB9106600.1"/>
    <property type="molecule type" value="Genomic_DNA"/>
</dbReference>
<evidence type="ECO:0000313" key="3">
    <source>
        <dbReference type="Proteomes" id="UP001589590"/>
    </source>
</evidence>
<name>A0ABV5H406_9FLAO</name>
<dbReference type="RefSeq" id="WP_290270690.1">
    <property type="nucleotide sequence ID" value="NZ_JAUFQP010000010.1"/>
</dbReference>
<dbReference type="Proteomes" id="UP001589590">
    <property type="component" value="Unassembled WGS sequence"/>
</dbReference>
<evidence type="ECO:0000313" key="2">
    <source>
        <dbReference type="EMBL" id="MFB9106600.1"/>
    </source>
</evidence>
<reference evidence="2 3" key="1">
    <citation type="submission" date="2024-09" db="EMBL/GenBank/DDBJ databases">
        <authorList>
            <person name="Sun Q."/>
            <person name="Mori K."/>
        </authorList>
    </citation>
    <scope>NUCLEOTIDE SEQUENCE [LARGE SCALE GENOMIC DNA]</scope>
    <source>
        <strain evidence="2 3">CECT 8300</strain>
    </source>
</reference>
<keyword evidence="1" id="KW-0812">Transmembrane</keyword>
<feature type="transmembrane region" description="Helical" evidence="1">
    <location>
        <begin position="73"/>
        <end position="93"/>
    </location>
</feature>
<proteinExistence type="predicted"/>
<feature type="transmembrane region" description="Helical" evidence="1">
    <location>
        <begin position="12"/>
        <end position="30"/>
    </location>
</feature>
<keyword evidence="1" id="KW-0472">Membrane</keyword>
<keyword evidence="3" id="KW-1185">Reference proteome</keyword>